<feature type="coiled-coil region" evidence="15">
    <location>
        <begin position="45"/>
        <end position="79"/>
    </location>
</feature>
<evidence type="ECO:0000256" key="3">
    <source>
        <dbReference type="ARBA" id="ARBA00022475"/>
    </source>
</evidence>
<dbReference type="InterPro" id="IPR002146">
    <property type="entry name" value="ATP_synth_b/b'su_bac/chlpt"/>
</dbReference>
<dbReference type="GO" id="GO:0012505">
    <property type="term" value="C:endomembrane system"/>
    <property type="evidence" value="ECO:0007669"/>
    <property type="project" value="UniProtKB-SubCell"/>
</dbReference>
<keyword evidence="5 13" id="KW-0812">Transmembrane</keyword>
<evidence type="ECO:0000256" key="2">
    <source>
        <dbReference type="ARBA" id="ARBA00022448"/>
    </source>
</evidence>
<evidence type="ECO:0000256" key="5">
    <source>
        <dbReference type="ARBA" id="ARBA00022692"/>
    </source>
</evidence>
<keyword evidence="3 13" id="KW-1003">Cell membrane</keyword>
<dbReference type="AlphaFoldDB" id="A0A1M4SB09"/>
<keyword evidence="17" id="KW-1185">Reference proteome</keyword>
<evidence type="ECO:0000256" key="7">
    <source>
        <dbReference type="ARBA" id="ARBA00022989"/>
    </source>
</evidence>
<keyword evidence="6 13" id="KW-0375">Hydrogen ion transport</keyword>
<comment type="function">
    <text evidence="11 13">F(1)F(0) ATP synthase produces ATP from ADP in the presence of a proton or sodium gradient. F-type ATPases consist of two structural domains, F(1) containing the extramembraneous catalytic core and F(0) containing the membrane proton channel, linked together by a central stalk and a peripheral stalk. During catalysis, ATP synthesis in the catalytic domain of F(1) is coupled via a rotary mechanism of the central stalk subunits to proton translocation.</text>
</comment>
<keyword evidence="7 13" id="KW-1133">Transmembrane helix</keyword>
<evidence type="ECO:0000313" key="16">
    <source>
        <dbReference type="EMBL" id="SHE29381.1"/>
    </source>
</evidence>
<keyword evidence="15" id="KW-0175">Coiled coil</keyword>
<comment type="subcellular location">
    <subcellularLocation>
        <location evidence="13">Cell membrane</location>
        <topology evidence="13">Single-pass membrane protein</topology>
    </subcellularLocation>
    <subcellularLocation>
        <location evidence="12">Endomembrane system</location>
        <topology evidence="12">Single-pass membrane protein</topology>
    </subcellularLocation>
</comment>
<protein>
    <recommendedName>
        <fullName evidence="13">ATP synthase subunit b</fullName>
    </recommendedName>
    <alternativeName>
        <fullName evidence="13">ATP synthase F(0) sector subunit b</fullName>
    </alternativeName>
    <alternativeName>
        <fullName evidence="13">ATPase subunit I</fullName>
    </alternativeName>
    <alternativeName>
        <fullName evidence="13">F-type ATPase subunit b</fullName>
        <shortName evidence="13">F-ATPase subunit b</shortName>
    </alternativeName>
</protein>
<evidence type="ECO:0000256" key="11">
    <source>
        <dbReference type="ARBA" id="ARBA00025198"/>
    </source>
</evidence>
<evidence type="ECO:0000256" key="4">
    <source>
        <dbReference type="ARBA" id="ARBA00022547"/>
    </source>
</evidence>
<comment type="subunit">
    <text evidence="13">F-type ATPases have 2 components, F(1) - the catalytic core - and F(0) - the membrane proton channel. F(1) has five subunits: alpha(3), beta(3), gamma(1), delta(1), epsilon(1). F(0) has three main subunits: a(1), b(2) and c(10-14). The alpha and beta chains form an alternating ring which encloses part of the gamma chain. F(1) is attached to F(0) by a central stalk formed by the gamma and epsilon chains, while a peripheral stalk is formed by the delta and b chains.</text>
</comment>
<dbReference type="Pfam" id="PF00430">
    <property type="entry name" value="ATP-synt_B"/>
    <property type="match status" value="1"/>
</dbReference>
<evidence type="ECO:0000256" key="8">
    <source>
        <dbReference type="ARBA" id="ARBA00023065"/>
    </source>
</evidence>
<organism evidence="16 17">
    <name type="scientific">Caloramator proteoclasticus DSM 10124</name>
    <dbReference type="NCBI Taxonomy" id="1121262"/>
    <lineage>
        <taxon>Bacteria</taxon>
        <taxon>Bacillati</taxon>
        <taxon>Bacillota</taxon>
        <taxon>Clostridia</taxon>
        <taxon>Eubacteriales</taxon>
        <taxon>Clostridiaceae</taxon>
        <taxon>Caloramator</taxon>
    </lineage>
</organism>
<evidence type="ECO:0000256" key="15">
    <source>
        <dbReference type="SAM" id="Coils"/>
    </source>
</evidence>
<evidence type="ECO:0000313" key="17">
    <source>
        <dbReference type="Proteomes" id="UP000184423"/>
    </source>
</evidence>
<sequence>MEIKLATVLITIFNVVILYIYLKKKLFIPVTTFMENRTNTIENNIKTSVNKKKEAEELKKQYEEKLKELNEEGRKIVEEYKIKAQSIHDEIVEAAKKEADFIRQRAREDAELEMERAQDEIKKQIVSLSLLAAAKAIERELDEEKHHALIREFINRVGA</sequence>
<proteinExistence type="inferred from homology"/>
<keyword evidence="10 13" id="KW-0066">ATP synthesis</keyword>
<dbReference type="NCBIfam" id="NF009992">
    <property type="entry name" value="PRK13461.1"/>
    <property type="match status" value="1"/>
</dbReference>
<dbReference type="GO" id="GO:0045259">
    <property type="term" value="C:proton-transporting ATP synthase complex"/>
    <property type="evidence" value="ECO:0007669"/>
    <property type="project" value="UniProtKB-KW"/>
</dbReference>
<gene>
    <name evidence="13" type="primary">atpF</name>
    <name evidence="16" type="ORF">SAMN02746091_00098</name>
</gene>
<evidence type="ECO:0000256" key="14">
    <source>
        <dbReference type="RuleBase" id="RU003848"/>
    </source>
</evidence>
<name>A0A1M4SB09_9CLOT</name>
<keyword evidence="8 13" id="KW-0406">Ion transport</keyword>
<dbReference type="NCBIfam" id="TIGR01144">
    <property type="entry name" value="ATP_synt_b"/>
    <property type="match status" value="1"/>
</dbReference>
<dbReference type="PANTHER" id="PTHR33445">
    <property type="entry name" value="ATP SYNTHASE SUBUNIT B', CHLOROPLASTIC"/>
    <property type="match status" value="1"/>
</dbReference>
<evidence type="ECO:0000256" key="6">
    <source>
        <dbReference type="ARBA" id="ARBA00022781"/>
    </source>
</evidence>
<dbReference type="HAMAP" id="MF_01398">
    <property type="entry name" value="ATP_synth_b_bprime"/>
    <property type="match status" value="1"/>
</dbReference>
<keyword evidence="4 13" id="KW-0138">CF(0)</keyword>
<dbReference type="InterPro" id="IPR050059">
    <property type="entry name" value="ATP_synthase_B_chain"/>
</dbReference>
<keyword evidence="9 13" id="KW-0472">Membrane</keyword>
<keyword evidence="2 13" id="KW-0813">Transport</keyword>
<evidence type="ECO:0000256" key="1">
    <source>
        <dbReference type="ARBA" id="ARBA00005513"/>
    </source>
</evidence>
<evidence type="ECO:0000256" key="13">
    <source>
        <dbReference type="HAMAP-Rule" id="MF_01398"/>
    </source>
</evidence>
<accession>A0A1M4SB09</accession>
<evidence type="ECO:0000256" key="10">
    <source>
        <dbReference type="ARBA" id="ARBA00023310"/>
    </source>
</evidence>
<comment type="function">
    <text evidence="13">Component of the F(0) channel, it forms part of the peripheral stalk, linking F(1) to F(0).</text>
</comment>
<dbReference type="EMBL" id="FQVG01000001">
    <property type="protein sequence ID" value="SHE29381.1"/>
    <property type="molecule type" value="Genomic_DNA"/>
</dbReference>
<feature type="transmembrane region" description="Helical" evidence="13">
    <location>
        <begin position="6"/>
        <end position="22"/>
    </location>
</feature>
<dbReference type="GO" id="GO:0046961">
    <property type="term" value="F:proton-transporting ATPase activity, rotational mechanism"/>
    <property type="evidence" value="ECO:0007669"/>
    <property type="project" value="TreeGrafter"/>
</dbReference>
<dbReference type="InterPro" id="IPR005864">
    <property type="entry name" value="ATP_synth_F0_bsu_bac"/>
</dbReference>
<dbReference type="CDD" id="cd06503">
    <property type="entry name" value="ATP-synt_Fo_b"/>
    <property type="match status" value="1"/>
</dbReference>
<dbReference type="GO" id="GO:0005886">
    <property type="term" value="C:plasma membrane"/>
    <property type="evidence" value="ECO:0007669"/>
    <property type="project" value="UniProtKB-SubCell"/>
</dbReference>
<dbReference type="RefSeq" id="WP_027307898.1">
    <property type="nucleotide sequence ID" value="NZ_FQVG01000001.1"/>
</dbReference>
<dbReference type="Proteomes" id="UP000184423">
    <property type="component" value="Unassembled WGS sequence"/>
</dbReference>
<dbReference type="PANTHER" id="PTHR33445:SF1">
    <property type="entry name" value="ATP SYNTHASE SUBUNIT B"/>
    <property type="match status" value="1"/>
</dbReference>
<dbReference type="GO" id="GO:0046933">
    <property type="term" value="F:proton-transporting ATP synthase activity, rotational mechanism"/>
    <property type="evidence" value="ECO:0007669"/>
    <property type="project" value="UniProtKB-UniRule"/>
</dbReference>
<evidence type="ECO:0000256" key="9">
    <source>
        <dbReference type="ARBA" id="ARBA00023136"/>
    </source>
</evidence>
<evidence type="ECO:0000256" key="12">
    <source>
        <dbReference type="ARBA" id="ARBA00037847"/>
    </source>
</evidence>
<reference evidence="17" key="1">
    <citation type="submission" date="2016-11" db="EMBL/GenBank/DDBJ databases">
        <authorList>
            <person name="Varghese N."/>
            <person name="Submissions S."/>
        </authorList>
    </citation>
    <scope>NUCLEOTIDE SEQUENCE [LARGE SCALE GENOMIC DNA]</scope>
    <source>
        <strain evidence="17">DSM 10124</strain>
    </source>
</reference>
<comment type="similarity">
    <text evidence="1 13 14">Belongs to the ATPase B chain family.</text>
</comment>